<accession>A0AAD5UCQ8</accession>
<evidence type="ECO:0000259" key="8">
    <source>
        <dbReference type="PROSITE" id="PS50929"/>
    </source>
</evidence>
<dbReference type="SUPFAM" id="SSF90123">
    <property type="entry name" value="ABC transporter transmembrane region"/>
    <property type="match status" value="1"/>
</dbReference>
<evidence type="ECO:0000256" key="3">
    <source>
        <dbReference type="ARBA" id="ARBA00022741"/>
    </source>
</evidence>
<evidence type="ECO:0000256" key="7">
    <source>
        <dbReference type="SAM" id="Phobius"/>
    </source>
</evidence>
<feature type="transmembrane region" description="Helical" evidence="7">
    <location>
        <begin position="118"/>
        <end position="139"/>
    </location>
</feature>
<sequence>MTNVKFNIFNRITHSWTTNFIKKAAKEEISDEDYPELTPSYDKMTTQSASYFHELKLYLDGVNPKPPSLYWHLFGIYWKEIISITVLRLVSMLVAAIKPLLIGQFISYLDPLAPHEYWFNNISVVLGLLLLTSFCIPVIDSIANGIDASFQTNFYMQFYTMMYVKILRLSSTSRLKFETGNLINMFDRDSYKVFQGLTILNICVLPVVQIITNLIFLQSLIGLTTVFTGILYFALLVPLIFLQTKLQIYTTRSNILQDTRLNILREVFKNIKKIKFSNIQDYFYQIVKENIDQDMEAIYTLYVLNRISNSVAGSCTAILSSCTFVIYSVLGNTMNPHIIFPAYLYLDSIASQLQSLRIVIGKALNTYEGYVLITDMLNSEEKPEHIITDKDSKDAIVLTQVTWKWSDPVYVKKLHDHELKKKRYIREIKEEFTWKENLNTFELKGVNVVIKKGERIGIVGAVGAGKSTLFNGLTRELIPKDGKVNKVLILDGSQWNNCLLYSRTLDNDGLYEN</sequence>
<keyword evidence="1" id="KW-0813">Transport</keyword>
<dbReference type="Pfam" id="PF00664">
    <property type="entry name" value="ABC_membrane"/>
    <property type="match status" value="1"/>
</dbReference>
<dbReference type="GO" id="GO:0016020">
    <property type="term" value="C:membrane"/>
    <property type="evidence" value="ECO:0007669"/>
    <property type="project" value="InterPro"/>
</dbReference>
<evidence type="ECO:0000313" key="9">
    <source>
        <dbReference type="EMBL" id="KAJ3250861.1"/>
    </source>
</evidence>
<dbReference type="SUPFAM" id="SSF52540">
    <property type="entry name" value="P-loop containing nucleoside triphosphate hydrolases"/>
    <property type="match status" value="1"/>
</dbReference>
<dbReference type="PANTHER" id="PTHR24223">
    <property type="entry name" value="ATP-BINDING CASSETTE SUB-FAMILY C"/>
    <property type="match status" value="1"/>
</dbReference>
<evidence type="ECO:0000256" key="5">
    <source>
        <dbReference type="ARBA" id="ARBA00022989"/>
    </source>
</evidence>
<feature type="domain" description="ABC transmembrane type-1" evidence="8">
    <location>
        <begin position="84"/>
        <end position="365"/>
    </location>
</feature>
<evidence type="ECO:0000256" key="4">
    <source>
        <dbReference type="ARBA" id="ARBA00022840"/>
    </source>
</evidence>
<dbReference type="AlphaFoldDB" id="A0AAD5UCQ8"/>
<evidence type="ECO:0000256" key="1">
    <source>
        <dbReference type="ARBA" id="ARBA00022448"/>
    </source>
</evidence>
<feature type="transmembrane region" description="Helical" evidence="7">
    <location>
        <begin position="221"/>
        <end position="242"/>
    </location>
</feature>
<keyword evidence="6 7" id="KW-0472">Membrane</keyword>
<dbReference type="PROSITE" id="PS50929">
    <property type="entry name" value="ABC_TM1F"/>
    <property type="match status" value="1"/>
</dbReference>
<proteinExistence type="predicted"/>
<keyword evidence="5 7" id="KW-1133">Transmembrane helix</keyword>
<dbReference type="GO" id="GO:0005524">
    <property type="term" value="F:ATP binding"/>
    <property type="evidence" value="ECO:0007669"/>
    <property type="project" value="UniProtKB-KW"/>
</dbReference>
<dbReference type="Gene3D" id="3.40.50.300">
    <property type="entry name" value="P-loop containing nucleotide triphosphate hydrolases"/>
    <property type="match status" value="1"/>
</dbReference>
<keyword evidence="4" id="KW-0067">ATP-binding</keyword>
<dbReference type="InterPro" id="IPR050173">
    <property type="entry name" value="ABC_transporter_C-like"/>
</dbReference>
<dbReference type="GO" id="GO:0140359">
    <property type="term" value="F:ABC-type transporter activity"/>
    <property type="evidence" value="ECO:0007669"/>
    <property type="project" value="InterPro"/>
</dbReference>
<organism evidence="9 10">
    <name type="scientific">Boothiomyces macroporosus</name>
    <dbReference type="NCBI Taxonomy" id="261099"/>
    <lineage>
        <taxon>Eukaryota</taxon>
        <taxon>Fungi</taxon>
        <taxon>Fungi incertae sedis</taxon>
        <taxon>Chytridiomycota</taxon>
        <taxon>Chytridiomycota incertae sedis</taxon>
        <taxon>Chytridiomycetes</taxon>
        <taxon>Rhizophydiales</taxon>
        <taxon>Terramycetaceae</taxon>
        <taxon>Boothiomyces</taxon>
    </lineage>
</organism>
<evidence type="ECO:0000256" key="2">
    <source>
        <dbReference type="ARBA" id="ARBA00022692"/>
    </source>
</evidence>
<protein>
    <recommendedName>
        <fullName evidence="8">ABC transmembrane type-1 domain-containing protein</fullName>
    </recommendedName>
</protein>
<reference evidence="9" key="1">
    <citation type="submission" date="2020-05" db="EMBL/GenBank/DDBJ databases">
        <title>Phylogenomic resolution of chytrid fungi.</title>
        <authorList>
            <person name="Stajich J.E."/>
            <person name="Amses K."/>
            <person name="Simmons R."/>
            <person name="Seto K."/>
            <person name="Myers J."/>
            <person name="Bonds A."/>
            <person name="Quandt C.A."/>
            <person name="Barry K."/>
            <person name="Liu P."/>
            <person name="Grigoriev I."/>
            <person name="Longcore J.E."/>
            <person name="James T.Y."/>
        </authorList>
    </citation>
    <scope>NUCLEOTIDE SEQUENCE</scope>
    <source>
        <strain evidence="9">PLAUS21</strain>
    </source>
</reference>
<dbReference type="Pfam" id="PF00005">
    <property type="entry name" value="ABC_tran"/>
    <property type="match status" value="1"/>
</dbReference>
<keyword evidence="10" id="KW-1185">Reference proteome</keyword>
<evidence type="ECO:0000256" key="6">
    <source>
        <dbReference type="ARBA" id="ARBA00023136"/>
    </source>
</evidence>
<dbReference type="GO" id="GO:0016887">
    <property type="term" value="F:ATP hydrolysis activity"/>
    <property type="evidence" value="ECO:0007669"/>
    <property type="project" value="InterPro"/>
</dbReference>
<comment type="caution">
    <text evidence="9">The sequence shown here is derived from an EMBL/GenBank/DDBJ whole genome shotgun (WGS) entry which is preliminary data.</text>
</comment>
<dbReference type="InterPro" id="IPR027417">
    <property type="entry name" value="P-loop_NTPase"/>
</dbReference>
<name>A0AAD5UCQ8_9FUNG</name>
<feature type="transmembrane region" description="Helical" evidence="7">
    <location>
        <begin position="193"/>
        <end position="215"/>
    </location>
</feature>
<gene>
    <name evidence="9" type="ORF">HK103_003071</name>
</gene>
<feature type="transmembrane region" description="Helical" evidence="7">
    <location>
        <begin position="86"/>
        <end position="106"/>
    </location>
</feature>
<dbReference type="InterPro" id="IPR036640">
    <property type="entry name" value="ABC1_TM_sf"/>
</dbReference>
<keyword evidence="2 7" id="KW-0812">Transmembrane</keyword>
<dbReference type="Gene3D" id="1.20.1560.10">
    <property type="entry name" value="ABC transporter type 1, transmembrane domain"/>
    <property type="match status" value="1"/>
</dbReference>
<dbReference type="Proteomes" id="UP001210925">
    <property type="component" value="Unassembled WGS sequence"/>
</dbReference>
<dbReference type="InterPro" id="IPR003439">
    <property type="entry name" value="ABC_transporter-like_ATP-bd"/>
</dbReference>
<dbReference type="InterPro" id="IPR011527">
    <property type="entry name" value="ABC1_TM_dom"/>
</dbReference>
<evidence type="ECO:0000313" key="10">
    <source>
        <dbReference type="Proteomes" id="UP001210925"/>
    </source>
</evidence>
<dbReference type="EMBL" id="JADGKB010000217">
    <property type="protein sequence ID" value="KAJ3250861.1"/>
    <property type="molecule type" value="Genomic_DNA"/>
</dbReference>
<keyword evidence="3" id="KW-0547">Nucleotide-binding</keyword>